<evidence type="ECO:0000313" key="22">
    <source>
        <dbReference type="Proteomes" id="UP000261540"/>
    </source>
</evidence>
<organism evidence="21 22">
    <name type="scientific">Paramormyrops kingsleyae</name>
    <dbReference type="NCBI Taxonomy" id="1676925"/>
    <lineage>
        <taxon>Eukaryota</taxon>
        <taxon>Metazoa</taxon>
        <taxon>Chordata</taxon>
        <taxon>Craniata</taxon>
        <taxon>Vertebrata</taxon>
        <taxon>Euteleostomi</taxon>
        <taxon>Actinopterygii</taxon>
        <taxon>Neopterygii</taxon>
        <taxon>Teleostei</taxon>
        <taxon>Osteoglossocephala</taxon>
        <taxon>Osteoglossomorpha</taxon>
        <taxon>Osteoglossiformes</taxon>
        <taxon>Mormyridae</taxon>
        <taxon>Paramormyrops</taxon>
    </lineage>
</organism>
<dbReference type="InterPro" id="IPR002048">
    <property type="entry name" value="EF_hand_dom"/>
</dbReference>
<dbReference type="PROSITE" id="PS50222">
    <property type="entry name" value="EF_HAND_2"/>
    <property type="match status" value="1"/>
</dbReference>
<evidence type="ECO:0000256" key="14">
    <source>
        <dbReference type="ARBA" id="ARBA00023242"/>
    </source>
</evidence>
<dbReference type="GO" id="GO:0005634">
    <property type="term" value="C:nucleus"/>
    <property type="evidence" value="ECO:0007669"/>
    <property type="project" value="UniProtKB-SubCell"/>
</dbReference>
<comment type="subcellular location">
    <subcellularLocation>
        <location evidence="3">Cell projection</location>
        <location evidence="3">Lamellipodium</location>
    </subcellularLocation>
    <subcellularLocation>
        <location evidence="4">Cell projection</location>
        <location evidence="4">Ruffle membrane</location>
    </subcellularLocation>
    <subcellularLocation>
        <location evidence="2">Cytoplasm</location>
    </subcellularLocation>
    <subcellularLocation>
        <location evidence="5">Membrane</location>
        <topology evidence="5">Lipid-anchor</topology>
    </subcellularLocation>
    <subcellularLocation>
        <location evidence="1">Nucleus</location>
    </subcellularLocation>
</comment>
<keyword evidence="15" id="KW-0966">Cell projection</keyword>
<evidence type="ECO:0000256" key="5">
    <source>
        <dbReference type="ARBA" id="ARBA00004635"/>
    </source>
</evidence>
<dbReference type="Proteomes" id="UP000261540">
    <property type="component" value="Unplaced"/>
</dbReference>
<dbReference type="SUPFAM" id="SSF47473">
    <property type="entry name" value="EF-hand"/>
    <property type="match status" value="1"/>
</dbReference>
<proteinExistence type="inferred from homology"/>
<dbReference type="AlphaFoldDB" id="A0A3B3SP38"/>
<dbReference type="GeneTree" id="ENSGT00940000155845"/>
<evidence type="ECO:0000256" key="3">
    <source>
        <dbReference type="ARBA" id="ARBA00004510"/>
    </source>
</evidence>
<keyword evidence="9" id="KW-0479">Metal-binding</keyword>
<evidence type="ECO:0000256" key="6">
    <source>
        <dbReference type="ARBA" id="ARBA00022475"/>
    </source>
</evidence>
<reference evidence="21" key="1">
    <citation type="submission" date="2025-08" db="UniProtKB">
        <authorList>
            <consortium name="Ensembl"/>
        </authorList>
    </citation>
    <scope>IDENTIFICATION</scope>
</reference>
<evidence type="ECO:0000259" key="20">
    <source>
        <dbReference type="PROSITE" id="PS50222"/>
    </source>
</evidence>
<dbReference type="PANTHER" id="PTHR46823">
    <property type="entry name" value="CALCINEURIN B HOMOLOGOUS PROTEIN 3"/>
    <property type="match status" value="1"/>
</dbReference>
<dbReference type="Gene3D" id="1.10.238.10">
    <property type="entry name" value="EF-hand"/>
    <property type="match status" value="1"/>
</dbReference>
<evidence type="ECO:0000256" key="1">
    <source>
        <dbReference type="ARBA" id="ARBA00004123"/>
    </source>
</evidence>
<dbReference type="STRING" id="1676925.ENSPKIP00000032514"/>
<evidence type="ECO:0000256" key="11">
    <source>
        <dbReference type="ARBA" id="ARBA00022837"/>
    </source>
</evidence>
<dbReference type="OrthoDB" id="191686at2759"/>
<dbReference type="GO" id="GO:0005509">
    <property type="term" value="F:calcium ion binding"/>
    <property type="evidence" value="ECO:0007669"/>
    <property type="project" value="InterPro"/>
</dbReference>
<dbReference type="SMART" id="SM00054">
    <property type="entry name" value="EFh"/>
    <property type="match status" value="1"/>
</dbReference>
<keyword evidence="22" id="KW-1185">Reference proteome</keyword>
<name>A0A3B3SP38_9TELE</name>
<evidence type="ECO:0000256" key="7">
    <source>
        <dbReference type="ARBA" id="ARBA00022490"/>
    </source>
</evidence>
<evidence type="ECO:0000256" key="8">
    <source>
        <dbReference type="ARBA" id="ARBA00022707"/>
    </source>
</evidence>
<evidence type="ECO:0000256" key="16">
    <source>
        <dbReference type="ARBA" id="ARBA00023288"/>
    </source>
</evidence>
<evidence type="ECO:0000256" key="18">
    <source>
        <dbReference type="ARBA" id="ARBA00041032"/>
    </source>
</evidence>
<dbReference type="GO" id="GO:0030027">
    <property type="term" value="C:lamellipodium"/>
    <property type="evidence" value="ECO:0007669"/>
    <property type="project" value="UniProtKB-SubCell"/>
</dbReference>
<keyword evidence="16" id="KW-0449">Lipoprotein</keyword>
<dbReference type="InterPro" id="IPR052490">
    <property type="entry name" value="CHP3"/>
</dbReference>
<dbReference type="PROSITE" id="PS00018">
    <property type="entry name" value="EF_HAND_1"/>
    <property type="match status" value="1"/>
</dbReference>
<sequence length="216" mass="25306">MGAFQSVHQEDNYEDLATRTGFSPEQIRNLHRRFKHLTQNGDKLRRDHFRVISDLELNPIQSQIIEAFFDKRNFQGNGRGTVSEIGFEEFLIVMSYFLPTDPNLTAEERESFRQRKLHFLFNMYDTDDDGKITVQEYRHVVQVLISQSDNLDQEEAKEIADAAMLEVASLAVVHMAPDEFYEGITFEHFVKIWKGIEIEMKMHVRFSHLETTSICK</sequence>
<keyword evidence="11" id="KW-0106">Calcium</keyword>
<dbReference type="Ensembl" id="ENSPKIT00000013382.1">
    <property type="protein sequence ID" value="ENSPKIP00000032514.1"/>
    <property type="gene ID" value="ENSPKIG00000012583.1"/>
</dbReference>
<keyword evidence="14" id="KW-0539">Nucleus</keyword>
<evidence type="ECO:0000256" key="4">
    <source>
        <dbReference type="ARBA" id="ARBA00004632"/>
    </source>
</evidence>
<dbReference type="InterPro" id="IPR011992">
    <property type="entry name" value="EF-hand-dom_pair"/>
</dbReference>
<evidence type="ECO:0000313" key="21">
    <source>
        <dbReference type="Ensembl" id="ENSPKIP00000032514.1"/>
    </source>
</evidence>
<dbReference type="InterPro" id="IPR018247">
    <property type="entry name" value="EF_Hand_1_Ca_BS"/>
</dbReference>
<reference evidence="21" key="2">
    <citation type="submission" date="2025-09" db="UniProtKB">
        <authorList>
            <consortium name="Ensembl"/>
        </authorList>
    </citation>
    <scope>IDENTIFICATION</scope>
</reference>
<dbReference type="GO" id="GO:0032587">
    <property type="term" value="C:ruffle membrane"/>
    <property type="evidence" value="ECO:0007669"/>
    <property type="project" value="UniProtKB-SubCell"/>
</dbReference>
<evidence type="ECO:0000256" key="13">
    <source>
        <dbReference type="ARBA" id="ARBA00023136"/>
    </source>
</evidence>
<evidence type="ECO:0000256" key="9">
    <source>
        <dbReference type="ARBA" id="ARBA00022723"/>
    </source>
</evidence>
<protein>
    <recommendedName>
        <fullName evidence="18">Calcineurin B homologous protein 3</fullName>
    </recommendedName>
    <alternativeName>
        <fullName evidence="19">Tescalcin</fullName>
    </alternativeName>
</protein>
<feature type="domain" description="EF-hand" evidence="20">
    <location>
        <begin position="112"/>
        <end position="147"/>
    </location>
</feature>
<evidence type="ECO:0000256" key="15">
    <source>
        <dbReference type="ARBA" id="ARBA00023273"/>
    </source>
</evidence>
<evidence type="ECO:0000256" key="10">
    <source>
        <dbReference type="ARBA" id="ARBA00022782"/>
    </source>
</evidence>
<comment type="similarity">
    <text evidence="17">Belongs to the calcineurin regulatory subunit family. CHP subfamily.</text>
</comment>
<keyword evidence="8" id="KW-0519">Myristate</keyword>
<keyword evidence="7" id="KW-0963">Cytoplasm</keyword>
<keyword evidence="12" id="KW-0649">Protein kinase inhibitor</keyword>
<dbReference type="GO" id="GO:0004860">
    <property type="term" value="F:protein kinase inhibitor activity"/>
    <property type="evidence" value="ECO:0007669"/>
    <property type="project" value="UniProtKB-KW"/>
</dbReference>
<evidence type="ECO:0000256" key="17">
    <source>
        <dbReference type="ARBA" id="ARBA00038164"/>
    </source>
</evidence>
<accession>A0A3B3SP38</accession>
<keyword evidence="13" id="KW-0472">Membrane</keyword>
<dbReference type="GO" id="GO:0005737">
    <property type="term" value="C:cytoplasm"/>
    <property type="evidence" value="ECO:0007669"/>
    <property type="project" value="UniProtKB-SubCell"/>
</dbReference>
<evidence type="ECO:0000256" key="12">
    <source>
        <dbReference type="ARBA" id="ARBA00023013"/>
    </source>
</evidence>
<dbReference type="GO" id="GO:0030154">
    <property type="term" value="P:cell differentiation"/>
    <property type="evidence" value="ECO:0007669"/>
    <property type="project" value="UniProtKB-KW"/>
</dbReference>
<keyword evidence="6" id="KW-1003">Cell membrane</keyword>
<evidence type="ECO:0000256" key="19">
    <source>
        <dbReference type="ARBA" id="ARBA00042981"/>
    </source>
</evidence>
<dbReference type="Pfam" id="PF13405">
    <property type="entry name" value="EF-hand_6"/>
    <property type="match status" value="1"/>
</dbReference>
<evidence type="ECO:0000256" key="2">
    <source>
        <dbReference type="ARBA" id="ARBA00004496"/>
    </source>
</evidence>
<keyword evidence="10" id="KW-0221">Differentiation</keyword>